<name>A0A381Z4S9_9ZZZZ</name>
<dbReference type="InterPro" id="IPR011990">
    <property type="entry name" value="TPR-like_helical_dom_sf"/>
</dbReference>
<feature type="domain" description="Guanylate cyclase" evidence="1">
    <location>
        <begin position="10"/>
        <end position="117"/>
    </location>
</feature>
<sequence>MSTEERKLAAIVFTDICGFTELMGRDETKAMALLEQQRALLKPIINNFNGEWLKEIGDGVLISFPSAVKAVTCSLEIQRILAHNSELTLRIGIHIGDVIKKDGDVFGDGVNIASRLEPLAEPGGICVSERVHEDIKNKPEISTAFQEEQLLKGIDKPIKVYSIFTQMDSPQQPVAETTVLKHEKSRIPILAAGLVIGLLITVFALRNTGEPEITVERVFYTGERIPVAIADFENNTGDATLDGLSGLLITSLEQSNYLTVLTQSRMYDLLKQIGKAEVESVDEQIGREICHQANINSLVLTSIRQFGELYSVDLKILDIEKDEYLFSTNVQAEGKKNIPGLIDEISKQTRISLAEKTEEIEKSQRDIASMTTKNLDAYNYYDLGRKAALAFNWPDATKHYKSALQEDSTFALAYYGLAYRYKWVYDSRSDDLMKKALKFIESAPEKEQLFIRAETVTDDQNVAIPMYEKILEKYPNEKLAYWEIGDIYYHDDMADQSIPYFEKCLELDPTFEYAIQHLHMAFGDTYRNNDMIELANRALAMFPGVGKYKKRQFDAYSSAGRFKEYFRLAKKLEESEEPILDPDEIFGKGFMYSGDYKRAQERFLKMLSNSETENSALFGLKTLSLYRGDYTNYIHYSDRILQKRIEKNSNIGYANELAERAFVLVFIFDKKDDSRLILDEMGSILSDEEKNIQFDNLNLFRRIQLLDAYAYLGMWNEIDDEKLNLIGFSQMNQKRYSAIKHQMNGDYKSSINLLTKTTPSMSLDLQYFYYFHLGMDYRKLGDHKKSLAMFNKLKNSYGGIFGMRKIFHSTLFLYAGLANLELKNYRQAKSNIETFLKKWEPAPEWLKEKKIARETLAKIKDVS</sequence>
<dbReference type="InterPro" id="IPR019734">
    <property type="entry name" value="TPR_rpt"/>
</dbReference>
<evidence type="ECO:0000259" key="1">
    <source>
        <dbReference type="PROSITE" id="PS50125"/>
    </source>
</evidence>
<dbReference type="SMART" id="SM00028">
    <property type="entry name" value="TPR"/>
    <property type="match status" value="3"/>
</dbReference>
<dbReference type="EMBL" id="UINC01019800">
    <property type="protein sequence ID" value="SVA83767.1"/>
    <property type="molecule type" value="Genomic_DNA"/>
</dbReference>
<dbReference type="InterPro" id="IPR050697">
    <property type="entry name" value="Adenylyl/Guanylyl_Cyclase_3/4"/>
</dbReference>
<dbReference type="Gene3D" id="3.40.50.10070">
    <property type="entry name" value="TolB, N-terminal domain"/>
    <property type="match status" value="1"/>
</dbReference>
<dbReference type="AlphaFoldDB" id="A0A381Z4S9"/>
<gene>
    <name evidence="2" type="ORF">METZ01_LOCUS136621</name>
</gene>
<evidence type="ECO:0000313" key="2">
    <source>
        <dbReference type="EMBL" id="SVA83767.1"/>
    </source>
</evidence>
<protein>
    <recommendedName>
        <fullName evidence="1">Guanylate cyclase domain-containing protein</fullName>
    </recommendedName>
</protein>
<dbReference type="SUPFAM" id="SSF48452">
    <property type="entry name" value="TPR-like"/>
    <property type="match status" value="2"/>
</dbReference>
<accession>A0A381Z4S9</accession>
<dbReference type="InterPro" id="IPR029787">
    <property type="entry name" value="Nucleotide_cyclase"/>
</dbReference>
<dbReference type="SUPFAM" id="SSF55073">
    <property type="entry name" value="Nucleotide cyclase"/>
    <property type="match status" value="1"/>
</dbReference>
<dbReference type="InterPro" id="IPR001054">
    <property type="entry name" value="A/G_cyclase"/>
</dbReference>
<dbReference type="PANTHER" id="PTHR43081">
    <property type="entry name" value="ADENYLATE CYCLASE, TERMINAL-DIFFERENTIATION SPECIFIC-RELATED"/>
    <property type="match status" value="1"/>
</dbReference>
<proteinExistence type="predicted"/>
<dbReference type="Pfam" id="PF13181">
    <property type="entry name" value="TPR_8"/>
    <property type="match status" value="1"/>
</dbReference>
<dbReference type="Gene3D" id="1.25.40.10">
    <property type="entry name" value="Tetratricopeptide repeat domain"/>
    <property type="match status" value="2"/>
</dbReference>
<dbReference type="Pfam" id="PF00211">
    <property type="entry name" value="Guanylate_cyc"/>
    <property type="match status" value="1"/>
</dbReference>
<dbReference type="Pfam" id="PF13174">
    <property type="entry name" value="TPR_6"/>
    <property type="match status" value="1"/>
</dbReference>
<dbReference type="PROSITE" id="PS50125">
    <property type="entry name" value="GUANYLATE_CYCLASE_2"/>
    <property type="match status" value="1"/>
</dbReference>
<reference evidence="2" key="1">
    <citation type="submission" date="2018-05" db="EMBL/GenBank/DDBJ databases">
        <authorList>
            <person name="Lanie J.A."/>
            <person name="Ng W.-L."/>
            <person name="Kazmierczak K.M."/>
            <person name="Andrzejewski T.M."/>
            <person name="Davidsen T.M."/>
            <person name="Wayne K.J."/>
            <person name="Tettelin H."/>
            <person name="Glass J.I."/>
            <person name="Rusch D."/>
            <person name="Podicherti R."/>
            <person name="Tsui H.-C.T."/>
            <person name="Winkler M.E."/>
        </authorList>
    </citation>
    <scope>NUCLEOTIDE SEQUENCE</scope>
</reference>
<dbReference type="CDD" id="cd07302">
    <property type="entry name" value="CHD"/>
    <property type="match status" value="1"/>
</dbReference>
<dbReference type="PROSITE" id="PS50005">
    <property type="entry name" value="TPR"/>
    <property type="match status" value="1"/>
</dbReference>
<dbReference type="SMART" id="SM00044">
    <property type="entry name" value="CYCc"/>
    <property type="match status" value="1"/>
</dbReference>
<dbReference type="Gene3D" id="3.30.70.1230">
    <property type="entry name" value="Nucleotide cyclase"/>
    <property type="match status" value="1"/>
</dbReference>
<dbReference type="SUPFAM" id="SSF52964">
    <property type="entry name" value="TolB, N-terminal domain"/>
    <property type="match status" value="1"/>
</dbReference>
<organism evidence="2">
    <name type="scientific">marine metagenome</name>
    <dbReference type="NCBI Taxonomy" id="408172"/>
    <lineage>
        <taxon>unclassified sequences</taxon>
        <taxon>metagenomes</taxon>
        <taxon>ecological metagenomes</taxon>
    </lineage>
</organism>
<dbReference type="PANTHER" id="PTHR43081:SF19">
    <property type="entry name" value="PH-SENSITIVE ADENYLATE CYCLASE RV1264"/>
    <property type="match status" value="1"/>
</dbReference>
<dbReference type="GO" id="GO:0006171">
    <property type="term" value="P:cAMP biosynthetic process"/>
    <property type="evidence" value="ECO:0007669"/>
    <property type="project" value="TreeGrafter"/>
</dbReference>
<dbReference type="GO" id="GO:0035556">
    <property type="term" value="P:intracellular signal transduction"/>
    <property type="evidence" value="ECO:0007669"/>
    <property type="project" value="InterPro"/>
</dbReference>